<organism evidence="2 3">
    <name type="scientific">Candidatus Manganitrophus noduliformans</name>
    <dbReference type="NCBI Taxonomy" id="2606439"/>
    <lineage>
        <taxon>Bacteria</taxon>
        <taxon>Pseudomonadati</taxon>
        <taxon>Nitrospirota</taxon>
        <taxon>Nitrospiria</taxon>
        <taxon>Candidatus Troglogloeales</taxon>
        <taxon>Candidatus Manganitrophaceae</taxon>
        <taxon>Candidatus Manganitrophus</taxon>
    </lineage>
</organism>
<accession>A0A7X6IDY9</accession>
<reference evidence="2 3" key="1">
    <citation type="journal article" date="2020" name="Nature">
        <title>Bacterial chemolithoautotrophy via manganese oxidation.</title>
        <authorList>
            <person name="Yu H."/>
            <person name="Leadbetter J.R."/>
        </authorList>
    </citation>
    <scope>NUCLEOTIDE SEQUENCE [LARGE SCALE GENOMIC DNA]</scope>
    <source>
        <strain evidence="2 3">Mn-1</strain>
    </source>
</reference>
<feature type="region of interest" description="Disordered" evidence="1">
    <location>
        <begin position="99"/>
        <end position="125"/>
    </location>
</feature>
<dbReference type="AlphaFoldDB" id="A0A7X6IDY9"/>
<proteinExistence type="predicted"/>
<comment type="caution">
    <text evidence="2">The sequence shown here is derived from an EMBL/GenBank/DDBJ whole genome shotgun (WGS) entry which is preliminary data.</text>
</comment>
<protein>
    <submittedName>
        <fullName evidence="2">Uncharacterized protein</fullName>
    </submittedName>
</protein>
<keyword evidence="3" id="KW-1185">Reference proteome</keyword>
<dbReference type="Proteomes" id="UP000534783">
    <property type="component" value="Unassembled WGS sequence"/>
</dbReference>
<name>A0A7X6IDY9_9BACT</name>
<evidence type="ECO:0000256" key="1">
    <source>
        <dbReference type="SAM" id="MobiDB-lite"/>
    </source>
</evidence>
<evidence type="ECO:0000313" key="2">
    <source>
        <dbReference type="EMBL" id="NKE73750.1"/>
    </source>
</evidence>
<dbReference type="RefSeq" id="WP_168063715.1">
    <property type="nucleotide sequence ID" value="NZ_VTOW01000011.1"/>
</dbReference>
<gene>
    <name evidence="2" type="ORF">MNODULE_23655</name>
</gene>
<evidence type="ECO:0000313" key="3">
    <source>
        <dbReference type="Proteomes" id="UP000534783"/>
    </source>
</evidence>
<sequence length="125" mass="13265">MESSEKVAPLGISLDAPREKEGVYSDVLVKITDGTALPGDILVYASSPEELEVQRKKFGKSGVGRVVIVVGSHGWEAMMPGGRTGPVIDDCWRDGGALDTGPSVKGCLPHQGDHNVQPDPDKGWK</sequence>
<dbReference type="EMBL" id="VTOW01000011">
    <property type="protein sequence ID" value="NKE73750.1"/>
    <property type="molecule type" value="Genomic_DNA"/>
</dbReference>